<dbReference type="AlphaFoldDB" id="A0A7J0C036"/>
<accession>A0A7J0C036</accession>
<evidence type="ECO:0000313" key="2">
    <source>
        <dbReference type="Proteomes" id="UP000498980"/>
    </source>
</evidence>
<evidence type="ECO:0000313" key="1">
    <source>
        <dbReference type="EMBL" id="GFM95303.1"/>
    </source>
</evidence>
<comment type="caution">
    <text evidence="1">The sequence shown here is derived from an EMBL/GenBank/DDBJ whole genome shotgun (WGS) entry which is preliminary data.</text>
</comment>
<organism evidence="1 2">
    <name type="scientific">Streptomyces fulvorobeus</name>
    <dbReference type="NCBI Taxonomy" id="284028"/>
    <lineage>
        <taxon>Bacteria</taxon>
        <taxon>Bacillati</taxon>
        <taxon>Actinomycetota</taxon>
        <taxon>Actinomycetes</taxon>
        <taxon>Kitasatosporales</taxon>
        <taxon>Streptomycetaceae</taxon>
        <taxon>Streptomyces</taxon>
    </lineage>
</organism>
<gene>
    <name evidence="1" type="ORF">Sfulv_01140</name>
</gene>
<dbReference type="SUPFAM" id="SSF56634">
    <property type="entry name" value="Heme-dependent catalase-like"/>
    <property type="match status" value="1"/>
</dbReference>
<dbReference type="InterPro" id="IPR020835">
    <property type="entry name" value="Catalase_sf"/>
</dbReference>
<dbReference type="GO" id="GO:0020037">
    <property type="term" value="F:heme binding"/>
    <property type="evidence" value="ECO:0007669"/>
    <property type="project" value="InterPro"/>
</dbReference>
<keyword evidence="2" id="KW-1185">Reference proteome</keyword>
<dbReference type="Proteomes" id="UP000498980">
    <property type="component" value="Unassembled WGS sequence"/>
</dbReference>
<reference evidence="1 2" key="1">
    <citation type="submission" date="2020-05" db="EMBL/GenBank/DDBJ databases">
        <title>Whole genome shotgun sequence of Streptomyces fulvorobeus NBRC 15897.</title>
        <authorList>
            <person name="Komaki H."/>
            <person name="Tamura T."/>
        </authorList>
    </citation>
    <scope>NUCLEOTIDE SEQUENCE [LARGE SCALE GENOMIC DNA]</scope>
    <source>
        <strain evidence="1 2">NBRC 15897</strain>
    </source>
</reference>
<protein>
    <recommendedName>
        <fullName evidence="3">Phosphodiesterase</fullName>
    </recommendedName>
</protein>
<dbReference type="EMBL" id="BLWC01000001">
    <property type="protein sequence ID" value="GFM95303.1"/>
    <property type="molecule type" value="Genomic_DNA"/>
</dbReference>
<sequence>MNLLAPLAYRAARTVARRRGDRPALHPSGTIVGGRLVVPRHQTPRGVPWLDSPGSYDVTARWSRAAGLPRPLPDGTGLALRVEDIGGPGRCLELLLTSSGRGRWTRHIPLPRTSATVGPYSTLVSYVVGGHRGVLAVFPVPGTARIPAYPAAVGASVSRGPVEFVLCIGAAAAWLPLGRLILQGPSPYPNGKGEMAFDPYHSSLPGFRPVDFLRSLRVAAYAGSREGRLAPPPS</sequence>
<proteinExistence type="predicted"/>
<evidence type="ECO:0008006" key="3">
    <source>
        <dbReference type="Google" id="ProtNLM"/>
    </source>
</evidence>
<name>A0A7J0C036_9ACTN</name>